<dbReference type="PANTHER" id="PTHR31947:SF36">
    <property type="entry name" value="DNA_RNA-BINDING PROTEIN ALBA-LIKE DOMAIN-CONTAINING PROTEIN"/>
    <property type="match status" value="1"/>
</dbReference>
<evidence type="ECO:0000313" key="2">
    <source>
        <dbReference type="EMBL" id="CAD9487455.1"/>
    </source>
</evidence>
<name>A0A7S2MJT3_9STRA</name>
<reference evidence="2" key="1">
    <citation type="submission" date="2021-01" db="EMBL/GenBank/DDBJ databases">
        <authorList>
            <person name="Corre E."/>
            <person name="Pelletier E."/>
            <person name="Niang G."/>
            <person name="Scheremetjew M."/>
            <person name="Finn R."/>
            <person name="Kale V."/>
            <person name="Holt S."/>
            <person name="Cochrane G."/>
            <person name="Meng A."/>
            <person name="Brown T."/>
            <person name="Cohen L."/>
        </authorList>
    </citation>
    <scope>NUCLEOTIDE SEQUENCE</scope>
    <source>
        <strain evidence="2">CCMP826</strain>
    </source>
</reference>
<accession>A0A7S2MJT3</accession>
<feature type="region of interest" description="Disordered" evidence="1">
    <location>
        <begin position="204"/>
        <end position="240"/>
    </location>
</feature>
<evidence type="ECO:0000256" key="1">
    <source>
        <dbReference type="SAM" id="MobiDB-lite"/>
    </source>
</evidence>
<gene>
    <name evidence="2" type="ORF">HTAM1171_LOCUS4901</name>
</gene>
<organism evidence="2">
    <name type="scientific">Helicotheca tamesis</name>
    <dbReference type="NCBI Taxonomy" id="374047"/>
    <lineage>
        <taxon>Eukaryota</taxon>
        <taxon>Sar</taxon>
        <taxon>Stramenopiles</taxon>
        <taxon>Ochrophyta</taxon>
        <taxon>Bacillariophyta</taxon>
        <taxon>Mediophyceae</taxon>
        <taxon>Lithodesmiophycidae</taxon>
        <taxon>Lithodesmiales</taxon>
        <taxon>Lithodesmiaceae</taxon>
        <taxon>Helicotheca</taxon>
    </lineage>
</organism>
<feature type="region of interest" description="Disordered" evidence="1">
    <location>
        <begin position="1"/>
        <end position="81"/>
    </location>
</feature>
<sequence length="279" mass="30054">MSKEGGGGVEKISSTSGKGGRGSPILPSQEEQPRQGRSPIPKLAPRQSAVSRTAEETATGGTSREALPHVPATSALGPVPSTEVAPRQVIAVSVSKGPSAFFNLARKFLVTDEMCDLSALEGAIVSAVDAAHLLERSKIATIIRVQTSYVTVEPKRRRQAKPTETVSTPIDDRLQAQHLDVPSVQPLVPAVTETTITSRQPMEITGRENLPPPDTFAHSTERSMTRIKKSQQKGKGMSGALRRARIIITVKRTEDYKTWLQENPLQAHATDEAEETGAR</sequence>
<dbReference type="Gene3D" id="3.30.110.20">
    <property type="entry name" value="Alba-like domain"/>
    <property type="match status" value="1"/>
</dbReference>
<dbReference type="GO" id="GO:0003723">
    <property type="term" value="F:RNA binding"/>
    <property type="evidence" value="ECO:0007669"/>
    <property type="project" value="TreeGrafter"/>
</dbReference>
<evidence type="ECO:0008006" key="3">
    <source>
        <dbReference type="Google" id="ProtNLM"/>
    </source>
</evidence>
<dbReference type="InterPro" id="IPR014560">
    <property type="entry name" value="UCP030333_Alba"/>
</dbReference>
<dbReference type="PANTHER" id="PTHR31947">
    <property type="entry name" value="DNA/RNA-BINDING PROTEIN ALBA 3"/>
    <property type="match status" value="1"/>
</dbReference>
<dbReference type="InterPro" id="IPR036882">
    <property type="entry name" value="Alba-like_dom_sf"/>
</dbReference>
<proteinExistence type="predicted"/>
<dbReference type="AlphaFoldDB" id="A0A7S2MJT3"/>
<protein>
    <recommendedName>
        <fullName evidence="3">DNA/RNA-binding protein Alba-like domain-containing protein</fullName>
    </recommendedName>
</protein>
<dbReference type="GO" id="GO:0005634">
    <property type="term" value="C:nucleus"/>
    <property type="evidence" value="ECO:0007669"/>
    <property type="project" value="TreeGrafter"/>
</dbReference>
<dbReference type="EMBL" id="HBGV01007992">
    <property type="protein sequence ID" value="CAD9487455.1"/>
    <property type="molecule type" value="Transcribed_RNA"/>
</dbReference>